<keyword evidence="2" id="KW-0540">Nuclease</keyword>
<dbReference type="EMBL" id="JBHRYD010000011">
    <property type="protein sequence ID" value="MFC3705658.1"/>
    <property type="molecule type" value="Genomic_DNA"/>
</dbReference>
<dbReference type="PANTHER" id="PTHR46609">
    <property type="entry name" value="EXONUCLEASE, PHAGE-TYPE/RECB, C-TERMINAL DOMAIN-CONTAINING PROTEIN"/>
    <property type="match status" value="1"/>
</dbReference>
<comment type="caution">
    <text evidence="2">The sequence shown here is derived from an EMBL/GenBank/DDBJ whole genome shotgun (WGS) entry which is preliminary data.</text>
</comment>
<evidence type="ECO:0000313" key="3">
    <source>
        <dbReference type="Proteomes" id="UP001595613"/>
    </source>
</evidence>
<dbReference type="Gene3D" id="3.90.320.10">
    <property type="match status" value="1"/>
</dbReference>
<dbReference type="PANTHER" id="PTHR46609:SF6">
    <property type="entry name" value="EXONUCLEASE, PHAGE-TYPE_RECB, C-TERMINAL DOMAIN-CONTAINING PROTEIN-RELATED"/>
    <property type="match status" value="1"/>
</dbReference>
<dbReference type="Pfam" id="PF09588">
    <property type="entry name" value="YqaJ"/>
    <property type="match status" value="1"/>
</dbReference>
<accession>A0ABV7X4Z1</accession>
<dbReference type="InterPro" id="IPR051703">
    <property type="entry name" value="NF-kappa-B_Signaling_Reg"/>
</dbReference>
<dbReference type="InterPro" id="IPR011604">
    <property type="entry name" value="PDDEXK-like_dom_sf"/>
</dbReference>
<dbReference type="RefSeq" id="WP_380097553.1">
    <property type="nucleotide sequence ID" value="NZ_JBHRYD010000011.1"/>
</dbReference>
<gene>
    <name evidence="2" type="ORF">ACFOOL_12920</name>
</gene>
<evidence type="ECO:0000313" key="2">
    <source>
        <dbReference type="EMBL" id="MFC3705658.1"/>
    </source>
</evidence>
<dbReference type="CDD" id="cd22343">
    <property type="entry name" value="PDDEXK_lambda_exonuclease-like"/>
    <property type="match status" value="1"/>
</dbReference>
<proteinExistence type="predicted"/>
<reference evidence="3" key="1">
    <citation type="journal article" date="2019" name="Int. J. Syst. Evol. Microbiol.">
        <title>The Global Catalogue of Microorganisms (GCM) 10K type strain sequencing project: providing services to taxonomists for standard genome sequencing and annotation.</title>
        <authorList>
            <consortium name="The Broad Institute Genomics Platform"/>
            <consortium name="The Broad Institute Genome Sequencing Center for Infectious Disease"/>
            <person name="Wu L."/>
            <person name="Ma J."/>
        </authorList>
    </citation>
    <scope>NUCLEOTIDE SEQUENCE [LARGE SCALE GENOMIC DNA]</scope>
    <source>
        <strain evidence="3">KCTC 42281</strain>
    </source>
</reference>
<dbReference type="InterPro" id="IPR011335">
    <property type="entry name" value="Restrct_endonuc-II-like"/>
</dbReference>
<dbReference type="Proteomes" id="UP001595613">
    <property type="component" value="Unassembled WGS sequence"/>
</dbReference>
<dbReference type="SUPFAM" id="SSF52980">
    <property type="entry name" value="Restriction endonuclease-like"/>
    <property type="match status" value="1"/>
</dbReference>
<name>A0ABV7X4Z1_9HYPH</name>
<feature type="domain" description="YqaJ viral recombinase" evidence="1">
    <location>
        <begin position="13"/>
        <end position="151"/>
    </location>
</feature>
<dbReference type="GO" id="GO:0051908">
    <property type="term" value="F:double-stranded DNA 5'-3' DNA exonuclease activity"/>
    <property type="evidence" value="ECO:0007669"/>
    <property type="project" value="UniProtKB-EC"/>
</dbReference>
<keyword evidence="2" id="KW-0269">Exonuclease</keyword>
<sequence>MIQIFDCDQNSSEWYEARRGIPTASMFATVMAKGRSGGESLTRKKYLYKLAGELLTGDVQEGYSNAHMERGHEMEPDARNMYALMTDAQPELVGFVRNGPKGASPDSLVGDAGMLEIKTKLPDLLIDVLLRDEFPAEHKAQCQGALWVAEREWIDIAVYWPKLPLFIKRAYRDEAYIADMSRAVDAFNSELAEVVEKVRKYGLPDTVAA</sequence>
<keyword evidence="2" id="KW-0378">Hydrolase</keyword>
<dbReference type="InterPro" id="IPR019080">
    <property type="entry name" value="YqaJ_viral_recombinase"/>
</dbReference>
<evidence type="ECO:0000259" key="1">
    <source>
        <dbReference type="Pfam" id="PF09588"/>
    </source>
</evidence>
<keyword evidence="3" id="KW-1185">Reference proteome</keyword>
<dbReference type="EC" id="3.1.11.3" evidence="2"/>
<protein>
    <submittedName>
        <fullName evidence="2">Lambda exonuclease family protein</fullName>
        <ecNumber evidence="2">3.1.11.3</ecNumber>
    </submittedName>
</protein>
<organism evidence="2 3">
    <name type="scientific">Devosia honganensis</name>
    <dbReference type="NCBI Taxonomy" id="1610527"/>
    <lineage>
        <taxon>Bacteria</taxon>
        <taxon>Pseudomonadati</taxon>
        <taxon>Pseudomonadota</taxon>
        <taxon>Alphaproteobacteria</taxon>
        <taxon>Hyphomicrobiales</taxon>
        <taxon>Devosiaceae</taxon>
        <taxon>Devosia</taxon>
    </lineage>
</organism>